<dbReference type="AlphaFoldDB" id="Q4SF64"/>
<organism evidence="2">
    <name type="scientific">Tetraodon nigroviridis</name>
    <name type="common">Spotted green pufferfish</name>
    <name type="synonym">Chelonodon nigroviridis</name>
    <dbReference type="NCBI Taxonomy" id="99883"/>
    <lineage>
        <taxon>Eukaryota</taxon>
        <taxon>Metazoa</taxon>
        <taxon>Chordata</taxon>
        <taxon>Craniata</taxon>
        <taxon>Vertebrata</taxon>
        <taxon>Euteleostomi</taxon>
        <taxon>Actinopterygii</taxon>
        <taxon>Neopterygii</taxon>
        <taxon>Teleostei</taxon>
        <taxon>Neoteleostei</taxon>
        <taxon>Acanthomorphata</taxon>
        <taxon>Eupercaria</taxon>
        <taxon>Tetraodontiformes</taxon>
        <taxon>Tetradontoidea</taxon>
        <taxon>Tetraodontidae</taxon>
        <taxon>Tetraodon</taxon>
    </lineage>
</organism>
<name>Q4SF64_TETNG</name>
<reference evidence="2" key="2">
    <citation type="submission" date="2004-02" db="EMBL/GenBank/DDBJ databases">
        <authorList>
            <consortium name="Genoscope"/>
            <consortium name="Whitehead Institute Centre for Genome Research"/>
        </authorList>
    </citation>
    <scope>NUCLEOTIDE SEQUENCE</scope>
</reference>
<dbReference type="EMBL" id="CAAE01014608">
    <property type="protein sequence ID" value="CAG00718.1"/>
    <property type="molecule type" value="Genomic_DNA"/>
</dbReference>
<reference evidence="2" key="1">
    <citation type="journal article" date="2004" name="Nature">
        <title>Genome duplication in the teleost fish Tetraodon nigroviridis reveals the early vertebrate proto-karyotype.</title>
        <authorList>
            <person name="Jaillon O."/>
            <person name="Aury J.-M."/>
            <person name="Brunet F."/>
            <person name="Petit J.-L."/>
            <person name="Stange-Thomann N."/>
            <person name="Mauceli E."/>
            <person name="Bouneau L."/>
            <person name="Fischer C."/>
            <person name="Ozouf-Costaz C."/>
            <person name="Bernot A."/>
            <person name="Nicaud S."/>
            <person name="Jaffe D."/>
            <person name="Fisher S."/>
            <person name="Lutfalla G."/>
            <person name="Dossat C."/>
            <person name="Segurens B."/>
            <person name="Dasilva C."/>
            <person name="Salanoubat M."/>
            <person name="Levy M."/>
            <person name="Boudet N."/>
            <person name="Castellano S."/>
            <person name="Anthouard V."/>
            <person name="Jubin C."/>
            <person name="Castelli V."/>
            <person name="Katinka M."/>
            <person name="Vacherie B."/>
            <person name="Biemont C."/>
            <person name="Skalli Z."/>
            <person name="Cattolico L."/>
            <person name="Poulain J."/>
            <person name="De Berardinis V."/>
            <person name="Cruaud C."/>
            <person name="Duprat S."/>
            <person name="Brottier P."/>
            <person name="Coutanceau J.-P."/>
            <person name="Gouzy J."/>
            <person name="Parra G."/>
            <person name="Lardier G."/>
            <person name="Chapple C."/>
            <person name="McKernan K.J."/>
            <person name="McEwan P."/>
            <person name="Bosak S."/>
            <person name="Kellis M."/>
            <person name="Volff J.-N."/>
            <person name="Guigo R."/>
            <person name="Zody M.C."/>
            <person name="Mesirov J."/>
            <person name="Lindblad-Toh K."/>
            <person name="Birren B."/>
            <person name="Nusbaum C."/>
            <person name="Kahn D."/>
            <person name="Robinson-Rechavi M."/>
            <person name="Laudet V."/>
            <person name="Schachter V."/>
            <person name="Quetier F."/>
            <person name="Saurin W."/>
            <person name="Scarpelli C."/>
            <person name="Wincker P."/>
            <person name="Lander E.S."/>
            <person name="Weissenbach J."/>
            <person name="Roest Crollius H."/>
        </authorList>
    </citation>
    <scope>NUCLEOTIDE SEQUENCE [LARGE SCALE GENOMIC DNA]</scope>
</reference>
<feature type="compositionally biased region" description="Basic residues" evidence="1">
    <location>
        <begin position="124"/>
        <end position="135"/>
    </location>
</feature>
<evidence type="ECO:0000313" key="2">
    <source>
        <dbReference type="EMBL" id="CAG00718.1"/>
    </source>
</evidence>
<sequence length="293" mass="32776">MSKEDAPGRSASLTFTIDNILNLKQRGGKEFDASEKRRSKKCREDLLAWDVRERHDSTSEETGKEDKRGEVEEPFTRVCTGKLAFRVAFTSTSCRLFHSANPVRRGPRGNHAASDLLFLPRGARRRSRRAARRRIQSSGQEEDAHHLLQETDIPAGGHLRPEALPEQLGAGVPGQLAAADRDAGEDLVSEPPQQTQEAAVRRHGGARARRAPVRGEQKRAITGFLQRQQPAGRMFVARALPRGLPQPCALRVFLQHWQIFQPAGRRMTLPRERGPKGATAPHFLLKTHPEIHF</sequence>
<evidence type="ECO:0000256" key="1">
    <source>
        <dbReference type="SAM" id="MobiDB-lite"/>
    </source>
</evidence>
<dbReference type="KEGG" id="tng:GSTEN00019237G001"/>
<dbReference type="OrthoDB" id="10674528at2759"/>
<accession>Q4SF64</accession>
<protein>
    <submittedName>
        <fullName evidence="2">(spotted green pufferfish) hypothetical protein</fullName>
    </submittedName>
</protein>
<gene>
    <name evidence="2" type="ORF">GSTENG00019237001</name>
</gene>
<feature type="region of interest" description="Disordered" evidence="1">
    <location>
        <begin position="124"/>
        <end position="146"/>
    </location>
</feature>
<proteinExistence type="predicted"/>
<comment type="caution">
    <text evidence="2">The sequence shown here is derived from an EMBL/GenBank/DDBJ whole genome shotgun (WGS) entry which is preliminary data.</text>
</comment>